<keyword evidence="1" id="KW-1133">Transmembrane helix</keyword>
<name>A0A1Q2GUP6_9GAMM</name>
<gene>
    <name evidence="2" type="ORF">B0W48_02960</name>
</gene>
<feature type="transmembrane region" description="Helical" evidence="1">
    <location>
        <begin position="177"/>
        <end position="197"/>
    </location>
</feature>
<proteinExistence type="predicted"/>
<feature type="transmembrane region" description="Helical" evidence="1">
    <location>
        <begin position="6"/>
        <end position="22"/>
    </location>
</feature>
<dbReference type="AlphaFoldDB" id="A0A1Q2GUP6"/>
<keyword evidence="1" id="KW-0812">Transmembrane</keyword>
<reference evidence="2 3" key="1">
    <citation type="submission" date="2017-02" db="EMBL/GenBank/DDBJ databases">
        <title>Complete genome sequence of the cold-active Pseudoalteromonas aliena strain EH1 isolated from Arctic seawater.</title>
        <authorList>
            <person name="Kim E."/>
            <person name="Heo E."/>
            <person name="Kim H."/>
            <person name="Kim D."/>
        </authorList>
    </citation>
    <scope>NUCLEOTIDE SEQUENCE [LARGE SCALE GENOMIC DNA]</scope>
    <source>
        <strain evidence="2 3">EH1</strain>
    </source>
</reference>
<sequence>MELSVLAIIMLVIQPVFVYLYIKSVVRPSIFIAATVAMSVFYTNDFMHALLVFGGINLVGVLFVKLAERRGYTKFSPSYFFSGVICWFIIFGIISFISSLISLPSLDNVSESFDAFLSLPEPVAWPIITFFSASLVVLFVNATILLSLKNTSIAFKVLVVYAVISPLLPLFSNYFWLSQIVTFLAVINVLGTCEKYFFRTKIENDQAIALAYAGSLLLSCVIYLISAFFNLY</sequence>
<protein>
    <submittedName>
        <fullName evidence="2">Uncharacterized protein</fullName>
    </submittedName>
</protein>
<dbReference type="Proteomes" id="UP000188243">
    <property type="component" value="Chromosome"/>
</dbReference>
<evidence type="ECO:0000256" key="1">
    <source>
        <dbReference type="SAM" id="Phobius"/>
    </source>
</evidence>
<feature type="transmembrane region" description="Helical" evidence="1">
    <location>
        <begin position="209"/>
        <end position="229"/>
    </location>
</feature>
<dbReference type="EMBL" id="CP019628">
    <property type="protein sequence ID" value="AQP98848.1"/>
    <property type="molecule type" value="Genomic_DNA"/>
</dbReference>
<evidence type="ECO:0000313" key="2">
    <source>
        <dbReference type="EMBL" id="AQP98848.1"/>
    </source>
</evidence>
<accession>A0A1Q2GUP6</accession>
<feature type="transmembrane region" description="Helical" evidence="1">
    <location>
        <begin position="79"/>
        <end position="103"/>
    </location>
</feature>
<dbReference type="RefSeq" id="WP_077535573.1">
    <property type="nucleotide sequence ID" value="NZ_CP019628.1"/>
</dbReference>
<dbReference type="KEGG" id="paln:B0W48_02960"/>
<keyword evidence="1" id="KW-0472">Membrane</keyword>
<organism evidence="2 3">
    <name type="scientific">Pseudoalteromonas aliena</name>
    <dbReference type="NCBI Taxonomy" id="247523"/>
    <lineage>
        <taxon>Bacteria</taxon>
        <taxon>Pseudomonadati</taxon>
        <taxon>Pseudomonadota</taxon>
        <taxon>Gammaproteobacteria</taxon>
        <taxon>Alteromonadales</taxon>
        <taxon>Pseudoalteromonadaceae</taxon>
        <taxon>Pseudoalteromonas</taxon>
    </lineage>
</organism>
<feature type="transmembrane region" description="Helical" evidence="1">
    <location>
        <begin position="153"/>
        <end position="171"/>
    </location>
</feature>
<feature type="transmembrane region" description="Helical" evidence="1">
    <location>
        <begin position="50"/>
        <end position="67"/>
    </location>
</feature>
<evidence type="ECO:0000313" key="3">
    <source>
        <dbReference type="Proteomes" id="UP000188243"/>
    </source>
</evidence>
<feature type="transmembrane region" description="Helical" evidence="1">
    <location>
        <begin position="123"/>
        <end position="146"/>
    </location>
</feature>